<dbReference type="PANTHER" id="PTHR36302">
    <property type="entry name" value="BLR7088 PROTEIN"/>
    <property type="match status" value="1"/>
</dbReference>
<dbReference type="InterPro" id="IPR058248">
    <property type="entry name" value="Lxx211020-like"/>
</dbReference>
<dbReference type="SUPFAM" id="SSF110087">
    <property type="entry name" value="DR1885-like metal-binding protein"/>
    <property type="match status" value="1"/>
</dbReference>
<sequence length="161" mass="16709">MAGESPAAEAIGPDARPGITAAQGRFVLPVVVGRPGAAYFTVHNNAESKATLVAVHIEGVGKAQMHRTEGGAMTGVDSLDIAPGTSVAFEPGGLHVMAFELGKGLARVKTTELTMTFSDGDKVSIPLSVERMGMDMDEDMDGSMDGGAMEHAGMNHEDMNH</sequence>
<proteinExistence type="predicted"/>
<dbReference type="Gene3D" id="2.60.40.1890">
    <property type="entry name" value="PCu(A)C copper chaperone"/>
    <property type="match status" value="1"/>
</dbReference>
<protein>
    <submittedName>
        <fullName evidence="1">Copper chaperone PCu(A)C</fullName>
    </submittedName>
</protein>
<dbReference type="Proteomes" id="UP000617634">
    <property type="component" value="Unassembled WGS sequence"/>
</dbReference>
<name>A0A931HCX5_9SPHN</name>
<keyword evidence="2" id="KW-1185">Reference proteome</keyword>
<comment type="caution">
    <text evidence="1">The sequence shown here is derived from an EMBL/GenBank/DDBJ whole genome shotgun (WGS) entry which is preliminary data.</text>
</comment>
<accession>A0A931HCX5</accession>
<organism evidence="1 2">
    <name type="scientific">Novosphingobium aureum</name>
    <dbReference type="NCBI Taxonomy" id="2792964"/>
    <lineage>
        <taxon>Bacteria</taxon>
        <taxon>Pseudomonadati</taxon>
        <taxon>Pseudomonadota</taxon>
        <taxon>Alphaproteobacteria</taxon>
        <taxon>Sphingomonadales</taxon>
        <taxon>Sphingomonadaceae</taxon>
        <taxon>Novosphingobium</taxon>
    </lineage>
</organism>
<dbReference type="InterPro" id="IPR007410">
    <property type="entry name" value="LpqE-like"/>
</dbReference>
<dbReference type="EMBL" id="JADZGI010000001">
    <property type="protein sequence ID" value="MBH0113158.1"/>
    <property type="molecule type" value="Genomic_DNA"/>
</dbReference>
<dbReference type="AlphaFoldDB" id="A0A931HCX5"/>
<reference evidence="1" key="1">
    <citation type="submission" date="2020-11" db="EMBL/GenBank/DDBJ databases">
        <title>Novosphingobium aureum sp. nov., a marine bacterium isolated from sediment of a salt flat.</title>
        <authorList>
            <person name="Yoo Y."/>
            <person name="Kim J.-J."/>
        </authorList>
    </citation>
    <scope>NUCLEOTIDE SEQUENCE</scope>
    <source>
        <strain evidence="1">YJ-S2-02</strain>
    </source>
</reference>
<dbReference type="Pfam" id="PF04314">
    <property type="entry name" value="PCuAC"/>
    <property type="match status" value="1"/>
</dbReference>
<gene>
    <name evidence="1" type="ORF">I5E68_09390</name>
</gene>
<dbReference type="InterPro" id="IPR036182">
    <property type="entry name" value="PCuAC_sf"/>
</dbReference>
<evidence type="ECO:0000313" key="1">
    <source>
        <dbReference type="EMBL" id="MBH0113158.1"/>
    </source>
</evidence>
<dbReference type="PANTHER" id="PTHR36302:SF1">
    <property type="entry name" value="COPPER CHAPERONE PCU(A)C"/>
    <property type="match status" value="1"/>
</dbReference>
<evidence type="ECO:0000313" key="2">
    <source>
        <dbReference type="Proteomes" id="UP000617634"/>
    </source>
</evidence>